<dbReference type="EMBL" id="GL732536">
    <property type="protein sequence ID" value="EFX83589.1"/>
    <property type="molecule type" value="Genomic_DNA"/>
</dbReference>
<protein>
    <submittedName>
        <fullName evidence="1">Uncharacterized protein</fullName>
    </submittedName>
</protein>
<keyword evidence="2" id="KW-1185">Reference proteome</keyword>
<evidence type="ECO:0000313" key="2">
    <source>
        <dbReference type="Proteomes" id="UP000000305"/>
    </source>
</evidence>
<sequence length="67" mass="7803">MYDFVFFSYCSLSYDQFNLAFVHHQPALSVSYELAKLHASTVTKPLLHQSLFSFFYPLILSVDCNPY</sequence>
<dbReference type="InParanoid" id="E9G9M8"/>
<proteinExistence type="predicted"/>
<dbReference type="KEGG" id="dpx:DAPPUDRAFT_301552"/>
<dbReference type="Proteomes" id="UP000000305">
    <property type="component" value="Unassembled WGS sequence"/>
</dbReference>
<name>E9G9M8_DAPPU</name>
<accession>E9G9M8</accession>
<reference evidence="1 2" key="1">
    <citation type="journal article" date="2011" name="Science">
        <title>The ecoresponsive genome of Daphnia pulex.</title>
        <authorList>
            <person name="Colbourne J.K."/>
            <person name="Pfrender M.E."/>
            <person name="Gilbert D."/>
            <person name="Thomas W.K."/>
            <person name="Tucker A."/>
            <person name="Oakley T.H."/>
            <person name="Tokishita S."/>
            <person name="Aerts A."/>
            <person name="Arnold G.J."/>
            <person name="Basu M.K."/>
            <person name="Bauer D.J."/>
            <person name="Caceres C.E."/>
            <person name="Carmel L."/>
            <person name="Casola C."/>
            <person name="Choi J.H."/>
            <person name="Detter J.C."/>
            <person name="Dong Q."/>
            <person name="Dusheyko S."/>
            <person name="Eads B.D."/>
            <person name="Frohlich T."/>
            <person name="Geiler-Samerotte K.A."/>
            <person name="Gerlach D."/>
            <person name="Hatcher P."/>
            <person name="Jogdeo S."/>
            <person name="Krijgsveld J."/>
            <person name="Kriventseva E.V."/>
            <person name="Kultz D."/>
            <person name="Laforsch C."/>
            <person name="Lindquist E."/>
            <person name="Lopez J."/>
            <person name="Manak J.R."/>
            <person name="Muller J."/>
            <person name="Pangilinan J."/>
            <person name="Patwardhan R.P."/>
            <person name="Pitluck S."/>
            <person name="Pritham E.J."/>
            <person name="Rechtsteiner A."/>
            <person name="Rho M."/>
            <person name="Rogozin I.B."/>
            <person name="Sakarya O."/>
            <person name="Salamov A."/>
            <person name="Schaack S."/>
            <person name="Shapiro H."/>
            <person name="Shiga Y."/>
            <person name="Skalitzky C."/>
            <person name="Smith Z."/>
            <person name="Souvorov A."/>
            <person name="Sung W."/>
            <person name="Tang Z."/>
            <person name="Tsuchiya D."/>
            <person name="Tu H."/>
            <person name="Vos H."/>
            <person name="Wang M."/>
            <person name="Wolf Y.I."/>
            <person name="Yamagata H."/>
            <person name="Yamada T."/>
            <person name="Ye Y."/>
            <person name="Shaw J.R."/>
            <person name="Andrews J."/>
            <person name="Crease T.J."/>
            <person name="Tang H."/>
            <person name="Lucas S.M."/>
            <person name="Robertson H.M."/>
            <person name="Bork P."/>
            <person name="Koonin E.V."/>
            <person name="Zdobnov E.M."/>
            <person name="Grigoriev I.V."/>
            <person name="Lynch M."/>
            <person name="Boore J.L."/>
        </authorList>
    </citation>
    <scope>NUCLEOTIDE SEQUENCE [LARGE SCALE GENOMIC DNA]</scope>
</reference>
<evidence type="ECO:0000313" key="1">
    <source>
        <dbReference type="EMBL" id="EFX83589.1"/>
    </source>
</evidence>
<dbReference type="AlphaFoldDB" id="E9G9M8"/>
<organism evidence="1 2">
    <name type="scientific">Daphnia pulex</name>
    <name type="common">Water flea</name>
    <dbReference type="NCBI Taxonomy" id="6669"/>
    <lineage>
        <taxon>Eukaryota</taxon>
        <taxon>Metazoa</taxon>
        <taxon>Ecdysozoa</taxon>
        <taxon>Arthropoda</taxon>
        <taxon>Crustacea</taxon>
        <taxon>Branchiopoda</taxon>
        <taxon>Diplostraca</taxon>
        <taxon>Cladocera</taxon>
        <taxon>Anomopoda</taxon>
        <taxon>Daphniidae</taxon>
        <taxon>Daphnia</taxon>
    </lineage>
</organism>
<gene>
    <name evidence="1" type="ORF">DAPPUDRAFT_301552</name>
</gene>
<dbReference type="HOGENOM" id="CLU_2815010_0_0_1"/>